<dbReference type="InterPro" id="IPR000792">
    <property type="entry name" value="Tscrpt_reg_LuxR_C"/>
</dbReference>
<dbReference type="PROSITE" id="PS50043">
    <property type="entry name" value="HTH_LUXR_2"/>
    <property type="match status" value="1"/>
</dbReference>
<dbReference type="InterPro" id="IPR019734">
    <property type="entry name" value="TPR_rpt"/>
</dbReference>
<evidence type="ECO:0000313" key="9">
    <source>
        <dbReference type="Proteomes" id="UP000515514"/>
    </source>
</evidence>
<keyword evidence="6" id="KW-0812">Transmembrane</keyword>
<feature type="transmembrane region" description="Helical" evidence="6">
    <location>
        <begin position="393"/>
        <end position="412"/>
    </location>
</feature>
<evidence type="ECO:0000313" key="8">
    <source>
        <dbReference type="EMBL" id="QNJ98984.1"/>
    </source>
</evidence>
<dbReference type="PROSITE" id="PS00622">
    <property type="entry name" value="HTH_LUXR_1"/>
    <property type="match status" value="1"/>
</dbReference>
<dbReference type="Pfam" id="PF13424">
    <property type="entry name" value="TPR_12"/>
    <property type="match status" value="1"/>
</dbReference>
<protein>
    <recommendedName>
        <fullName evidence="7">HTH luxR-type domain-containing protein</fullName>
    </recommendedName>
</protein>
<dbReference type="SMART" id="SM00028">
    <property type="entry name" value="TPR"/>
    <property type="match status" value="5"/>
</dbReference>
<dbReference type="InterPro" id="IPR016032">
    <property type="entry name" value="Sig_transdc_resp-reg_C-effctor"/>
</dbReference>
<feature type="coiled-coil region" evidence="5">
    <location>
        <begin position="349"/>
        <end position="376"/>
    </location>
</feature>
<evidence type="ECO:0000256" key="2">
    <source>
        <dbReference type="ARBA" id="ARBA00023125"/>
    </source>
</evidence>
<dbReference type="PANTHER" id="PTHR44688">
    <property type="entry name" value="DNA-BINDING TRANSCRIPTIONAL ACTIVATOR DEVR_DOSR"/>
    <property type="match status" value="1"/>
</dbReference>
<evidence type="ECO:0000256" key="5">
    <source>
        <dbReference type="SAM" id="Coils"/>
    </source>
</evidence>
<reference evidence="8 9" key="1">
    <citation type="submission" date="2020-04" db="EMBL/GenBank/DDBJ databases">
        <title>Genome sequence of Altibacter aquimarinus strain ALE3EI.</title>
        <authorList>
            <person name="Oh H.-M."/>
            <person name="Jang D."/>
        </authorList>
    </citation>
    <scope>NUCLEOTIDE SEQUENCE [LARGE SCALE GENOMIC DNA]</scope>
    <source>
        <strain evidence="8 9">ALE3EI</strain>
    </source>
</reference>
<organism evidence="8 9">
    <name type="scientific">Constantimarinum furrinae</name>
    <dbReference type="NCBI Taxonomy" id="2562285"/>
    <lineage>
        <taxon>Bacteria</taxon>
        <taxon>Pseudomonadati</taxon>
        <taxon>Bacteroidota</taxon>
        <taxon>Flavobacteriia</taxon>
        <taxon>Flavobacteriales</taxon>
        <taxon>Flavobacteriaceae</taxon>
        <taxon>Altibacter/Constantimarinum group</taxon>
        <taxon>Constantimarinum</taxon>
    </lineage>
</organism>
<dbReference type="RefSeq" id="WP_186989095.1">
    <property type="nucleotide sequence ID" value="NZ_CP052909.1"/>
</dbReference>
<dbReference type="GO" id="GO:0003677">
    <property type="term" value="F:DNA binding"/>
    <property type="evidence" value="ECO:0007669"/>
    <property type="project" value="UniProtKB-KW"/>
</dbReference>
<keyword evidence="4" id="KW-0802">TPR repeat</keyword>
<dbReference type="PANTHER" id="PTHR44688:SF16">
    <property type="entry name" value="DNA-BINDING TRANSCRIPTIONAL ACTIVATOR DEVR_DOSR"/>
    <property type="match status" value="1"/>
</dbReference>
<dbReference type="Gene3D" id="1.25.40.10">
    <property type="entry name" value="Tetratricopeptide repeat domain"/>
    <property type="match status" value="2"/>
</dbReference>
<dbReference type="PROSITE" id="PS50005">
    <property type="entry name" value="TPR"/>
    <property type="match status" value="2"/>
</dbReference>
<dbReference type="InterPro" id="IPR036388">
    <property type="entry name" value="WH-like_DNA-bd_sf"/>
</dbReference>
<feature type="repeat" description="TPR" evidence="4">
    <location>
        <begin position="154"/>
        <end position="187"/>
    </location>
</feature>
<sequence>MPRPLRTFVPEKGLYYFFFLLLPVLVTGQTANEKLQQGLDQFQVIENPRDAIDTLLGLHDIISETTDALQGQYYLNLGIGYGQINRADSSFYYLNKAEKIAKSEERNFLLAMIYNTRGLVYMGKAEHEESLIAFQEVMRLAEGAKDPKLQEVLSKTYGNLGGVYYQLGQIDKALGITKKSLILSETIKDTTEIALNHLRLAMVYNDLEDFENAISHLNTARTFFKNLDDSTMLVYAEKNLGDIFVKRELLDKALIHYQQAHNYAKALGEQEEYVLTLIDLSGLKLQRNNIKGAEEDAQIALSLSQEKGYANSEQDAFDLLYKIALKKGNVEQALGYRNEYIVLTDSLNNVEVKARVAALETQYETAKKEKEIQKLTYESQLSQADLKRTRNEFLFLMVGGILIIIVLLLFFITRFKKVKAEREAQTLQVEALQKRFMELHSSPSELSVDLNIDELNEKLQAPLTHREFETLKLCIAGKTNSEIGDQLFVSVSTVKFHLRNAYSKLGVNNRKEAFKFMLESI</sequence>
<keyword evidence="6" id="KW-1133">Transmembrane helix</keyword>
<proteinExistence type="predicted"/>
<gene>
    <name evidence="8" type="ORF">ALE3EI_2448</name>
</gene>
<dbReference type="EMBL" id="CP052909">
    <property type="protein sequence ID" value="QNJ98984.1"/>
    <property type="molecule type" value="Genomic_DNA"/>
</dbReference>
<keyword evidence="6" id="KW-0472">Membrane</keyword>
<feature type="domain" description="HTH luxR-type" evidence="7">
    <location>
        <begin position="456"/>
        <end position="521"/>
    </location>
</feature>
<dbReference type="SUPFAM" id="SSF48452">
    <property type="entry name" value="TPR-like"/>
    <property type="match status" value="2"/>
</dbReference>
<name>A0A7G8PXB8_9FLAO</name>
<keyword evidence="9" id="KW-1185">Reference proteome</keyword>
<dbReference type="Pfam" id="PF00196">
    <property type="entry name" value="GerE"/>
    <property type="match status" value="1"/>
</dbReference>
<keyword evidence="3" id="KW-0804">Transcription</keyword>
<accession>A0A7G8PXB8</accession>
<keyword evidence="1" id="KW-0805">Transcription regulation</keyword>
<evidence type="ECO:0000256" key="6">
    <source>
        <dbReference type="SAM" id="Phobius"/>
    </source>
</evidence>
<dbReference type="GO" id="GO:0006355">
    <property type="term" value="P:regulation of DNA-templated transcription"/>
    <property type="evidence" value="ECO:0007669"/>
    <property type="project" value="InterPro"/>
</dbReference>
<keyword evidence="5" id="KW-0175">Coiled coil</keyword>
<evidence type="ECO:0000256" key="3">
    <source>
        <dbReference type="ARBA" id="ARBA00023163"/>
    </source>
</evidence>
<dbReference type="SUPFAM" id="SSF46894">
    <property type="entry name" value="C-terminal effector domain of the bipartite response regulators"/>
    <property type="match status" value="1"/>
</dbReference>
<dbReference type="CDD" id="cd06170">
    <property type="entry name" value="LuxR_C_like"/>
    <property type="match status" value="1"/>
</dbReference>
<dbReference type="AlphaFoldDB" id="A0A7G8PXB8"/>
<dbReference type="Gene3D" id="1.10.10.10">
    <property type="entry name" value="Winged helix-like DNA-binding domain superfamily/Winged helix DNA-binding domain"/>
    <property type="match status" value="1"/>
</dbReference>
<evidence type="ECO:0000256" key="1">
    <source>
        <dbReference type="ARBA" id="ARBA00023015"/>
    </source>
</evidence>
<dbReference type="Proteomes" id="UP000515514">
    <property type="component" value="Chromosome"/>
</dbReference>
<dbReference type="InterPro" id="IPR011990">
    <property type="entry name" value="TPR-like_helical_dom_sf"/>
</dbReference>
<keyword evidence="2" id="KW-0238">DNA-binding</keyword>
<dbReference type="PRINTS" id="PR00038">
    <property type="entry name" value="HTHLUXR"/>
</dbReference>
<evidence type="ECO:0000259" key="7">
    <source>
        <dbReference type="PROSITE" id="PS50043"/>
    </source>
</evidence>
<dbReference type="SMART" id="SM00421">
    <property type="entry name" value="HTH_LUXR"/>
    <property type="match status" value="1"/>
</dbReference>
<dbReference type="KEGG" id="alti:ALE3EI_2448"/>
<evidence type="ECO:0000256" key="4">
    <source>
        <dbReference type="PROSITE-ProRule" id="PRU00339"/>
    </source>
</evidence>
<feature type="repeat" description="TPR" evidence="4">
    <location>
        <begin position="111"/>
        <end position="144"/>
    </location>
</feature>